<feature type="transmembrane region" description="Helical" evidence="2">
    <location>
        <begin position="26"/>
        <end position="47"/>
    </location>
</feature>
<feature type="transmembrane region" description="Helical" evidence="2">
    <location>
        <begin position="144"/>
        <end position="163"/>
    </location>
</feature>
<feature type="transmembrane region" description="Helical" evidence="2">
    <location>
        <begin position="59"/>
        <end position="78"/>
    </location>
</feature>
<reference evidence="3 4" key="1">
    <citation type="submission" date="2024-02" db="EMBL/GenBank/DDBJ databases">
        <title>Complete genome sequence of Pelagibacterium nitratireducens ZH15.</title>
        <authorList>
            <person name="Zhao L.H."/>
        </authorList>
    </citation>
    <scope>NUCLEOTIDE SEQUENCE [LARGE SCALE GENOMIC DNA]</scope>
    <source>
        <strain evidence="3 4">ZH15</strain>
    </source>
</reference>
<gene>
    <name evidence="3" type="ORF">V6617_06500</name>
</gene>
<name>A0ABZ2I438_9HYPH</name>
<evidence type="ECO:0000313" key="3">
    <source>
        <dbReference type="EMBL" id="WWT34109.1"/>
    </source>
</evidence>
<protein>
    <submittedName>
        <fullName evidence="3">Uncharacterized protein</fullName>
    </submittedName>
</protein>
<feature type="region of interest" description="Disordered" evidence="1">
    <location>
        <begin position="270"/>
        <end position="301"/>
    </location>
</feature>
<evidence type="ECO:0000256" key="2">
    <source>
        <dbReference type="SAM" id="Phobius"/>
    </source>
</evidence>
<dbReference type="RefSeq" id="WP_338609837.1">
    <property type="nucleotide sequence ID" value="NZ_CP146275.1"/>
</dbReference>
<dbReference type="Proteomes" id="UP001369958">
    <property type="component" value="Chromosome"/>
</dbReference>
<evidence type="ECO:0000256" key="1">
    <source>
        <dbReference type="SAM" id="MobiDB-lite"/>
    </source>
</evidence>
<feature type="region of interest" description="Disordered" evidence="1">
    <location>
        <begin position="325"/>
        <end position="347"/>
    </location>
</feature>
<keyword evidence="2" id="KW-0812">Transmembrane</keyword>
<organism evidence="3 4">
    <name type="scientific">Pelagibacterium nitratireducens</name>
    <dbReference type="NCBI Taxonomy" id="1046114"/>
    <lineage>
        <taxon>Bacteria</taxon>
        <taxon>Pseudomonadati</taxon>
        <taxon>Pseudomonadota</taxon>
        <taxon>Alphaproteobacteria</taxon>
        <taxon>Hyphomicrobiales</taxon>
        <taxon>Devosiaceae</taxon>
        <taxon>Pelagibacterium</taxon>
    </lineage>
</organism>
<keyword evidence="2" id="KW-1133">Transmembrane helix</keyword>
<evidence type="ECO:0000313" key="4">
    <source>
        <dbReference type="Proteomes" id="UP001369958"/>
    </source>
</evidence>
<keyword evidence="4" id="KW-1185">Reference proteome</keyword>
<dbReference type="EMBL" id="CP146275">
    <property type="protein sequence ID" value="WWT34109.1"/>
    <property type="molecule type" value="Genomic_DNA"/>
</dbReference>
<sequence>MTNATLSDPILSPLYRVIARRRARTLARIALACTLAILAALLVTLALDRLGLASLEAVPIAFAAGLATVLTAGFVAWMRRRSEAEEAFFIDHATGFEQAYGTAVELVQSPGTLANPVPKELVGSVRGRLDAVVPARLLRIFTPGFVFALVLTGIVALAAIWLMQMPAPAVPQEPAIQNQPADTETISTVAQMITEDAEARDDVLLGAIARTLAERAETAGAEGLSDALAREINDLLDQAAAAYGGNPPDWLGNADGTRLDQLEAGLEAMANESQTPPAAQPLEPPQGRGDAVQATPEGPGMYEARPELAEQYGDRSDDERLANAEIVSNGEPPTDLGGASSGEGPQLMEPQQLQSIGSIPVGAALESGRGLSNAAGLGEQDMQADDAFTQLDAAPDQDMVVSAEPQTGGSRIRIEIVPQTAESGGAGAANAIGGQTGSGSLEPVARDFIPLPARDITARYFERLAQ</sequence>
<keyword evidence="2" id="KW-0472">Membrane</keyword>
<proteinExistence type="predicted"/>
<accession>A0ABZ2I438</accession>